<dbReference type="GeneID" id="99986837"/>
<dbReference type="RefSeq" id="WP_139177490.1">
    <property type="nucleotide sequence ID" value="NZ_FOIR01000002.1"/>
</dbReference>
<dbReference type="EMBL" id="FOIR01000002">
    <property type="protein sequence ID" value="SEW23531.1"/>
    <property type="molecule type" value="Genomic_DNA"/>
</dbReference>
<gene>
    <name evidence="1" type="ORF">SAMN05216290_2128</name>
</gene>
<evidence type="ECO:0000313" key="1">
    <source>
        <dbReference type="EMBL" id="SEW23531.1"/>
    </source>
</evidence>
<proteinExistence type="predicted"/>
<organism evidence="1 2">
    <name type="scientific">Roseivirga pacifica</name>
    <dbReference type="NCBI Taxonomy" id="1267423"/>
    <lineage>
        <taxon>Bacteria</taxon>
        <taxon>Pseudomonadati</taxon>
        <taxon>Bacteroidota</taxon>
        <taxon>Cytophagia</taxon>
        <taxon>Cytophagales</taxon>
        <taxon>Roseivirgaceae</taxon>
        <taxon>Roseivirga</taxon>
    </lineage>
</organism>
<dbReference type="AlphaFoldDB" id="A0A1I0Q946"/>
<sequence>MNHYSASGRTKSDLVKVQRPVAMLGIGVSDVTALTNETIKIYLEGSATQQDNIAPQISLLGICALSVHGQGGGYFNGGTVNFNVPIAKGGALEISDGTHLYAQLDGIKSAETYEIDTVDGGANVGTSVHYETKVVGSDDSVKRIAVDIFSVMCIRGVSHVSEINATLKPEFAGKDGNLSRKFSRKDLFAIEAEENDFAYEDATGLKRRFAQDLVCINVDRFSSLEFIKAAGNAVNLDFLR</sequence>
<protein>
    <submittedName>
        <fullName evidence="1">Uncharacterized protein</fullName>
    </submittedName>
</protein>
<evidence type="ECO:0000313" key="2">
    <source>
        <dbReference type="Proteomes" id="UP000199437"/>
    </source>
</evidence>
<dbReference type="Proteomes" id="UP000199437">
    <property type="component" value="Unassembled WGS sequence"/>
</dbReference>
<dbReference type="STRING" id="1267423.SAMN05216290_2128"/>
<name>A0A1I0Q946_9BACT</name>
<accession>A0A1I0Q946</accession>
<reference evidence="2" key="1">
    <citation type="submission" date="2016-10" db="EMBL/GenBank/DDBJ databases">
        <authorList>
            <person name="Varghese N."/>
            <person name="Submissions S."/>
        </authorList>
    </citation>
    <scope>NUCLEOTIDE SEQUENCE [LARGE SCALE GENOMIC DNA]</scope>
    <source>
        <strain evidence="2">CGMCC 1.12402</strain>
    </source>
</reference>
<keyword evidence="2" id="KW-1185">Reference proteome</keyword>